<dbReference type="Gramene" id="OQU80562">
    <property type="protein sequence ID" value="OQU80562"/>
    <property type="gene ID" value="SORBI_3007G144200"/>
</dbReference>
<feature type="region of interest" description="Disordered" evidence="1">
    <location>
        <begin position="1"/>
        <end position="104"/>
    </location>
</feature>
<sequence>MTRIIGRRFWSEQSDRRSPPRQRKTRNKFQPVLQLPNVASQPVPQLPNSRSPTLDAKRRNARRPEPRPPLTTELRLPEPRPPLTARAAPSPDPRPSSALPAPAPALGATVLGSCGVPATEGQEAAKASSVQAAAGAGGSCTAALAASGCQARSQGQGAAGRSDRSLDDCYCWYSLASFSGHQSPNSTSTSSRGSTIWQPNGELFVKLLKDNMGCIALVFVQ</sequence>
<organism evidence="2 3">
    <name type="scientific">Sorghum bicolor</name>
    <name type="common">Sorghum</name>
    <name type="synonym">Sorghum vulgare</name>
    <dbReference type="NCBI Taxonomy" id="4558"/>
    <lineage>
        <taxon>Eukaryota</taxon>
        <taxon>Viridiplantae</taxon>
        <taxon>Streptophyta</taxon>
        <taxon>Embryophyta</taxon>
        <taxon>Tracheophyta</taxon>
        <taxon>Spermatophyta</taxon>
        <taxon>Magnoliopsida</taxon>
        <taxon>Liliopsida</taxon>
        <taxon>Poales</taxon>
        <taxon>Poaceae</taxon>
        <taxon>PACMAD clade</taxon>
        <taxon>Panicoideae</taxon>
        <taxon>Andropogonodae</taxon>
        <taxon>Andropogoneae</taxon>
        <taxon>Sorghinae</taxon>
        <taxon>Sorghum</taxon>
    </lineage>
</organism>
<dbReference type="EMBL" id="CM000766">
    <property type="protein sequence ID" value="OQU80562.1"/>
    <property type="molecule type" value="Genomic_DNA"/>
</dbReference>
<dbReference type="Proteomes" id="UP000000768">
    <property type="component" value="Chromosome 7"/>
</dbReference>
<reference evidence="2" key="2">
    <citation type="submission" date="2017-02" db="EMBL/GenBank/DDBJ databases">
        <title>WGS assembly of Sorghum bicolor.</title>
        <authorList>
            <person name="Paterson A."/>
            <person name="Mullet J."/>
            <person name="Bowers J."/>
            <person name="Bruggmann R."/>
            <person name="Dubchak I."/>
            <person name="Grimwood J."/>
            <person name="Gundlach H."/>
            <person name="Haberer G."/>
            <person name="Hellsten U."/>
            <person name="Mitros T."/>
            <person name="Poliakov A."/>
            <person name="Schmutz J."/>
            <person name="Spannagl M."/>
            <person name="Tang H."/>
            <person name="Wang X."/>
            <person name="Wicker T."/>
            <person name="Bharti A."/>
            <person name="Chapman J."/>
            <person name="Feltus F."/>
            <person name="Gowik U."/>
            <person name="Grigoriev I."/>
            <person name="Lyons E."/>
            <person name="Maher C."/>
            <person name="Martis M."/>
            <person name="Narechania A."/>
            <person name="Otillar R."/>
            <person name="Penning B."/>
            <person name="Salamov A."/>
            <person name="Wang Y."/>
            <person name="Zhang L."/>
            <person name="Carpita N."/>
            <person name="Freeling M."/>
            <person name="Gingle A."/>
            <person name="Hash C."/>
            <person name="Keller B."/>
            <person name="Klein P."/>
            <person name="Kresovich S."/>
            <person name="Mccann M."/>
            <person name="Ming R."/>
            <person name="Peterson D."/>
            <person name="Rahman M."/>
            <person name="Ware D."/>
            <person name="Westhoff P."/>
            <person name="Mayer K."/>
            <person name="Messing J."/>
            <person name="Sims D."/>
            <person name="Jenkins J."/>
            <person name="Shu S."/>
            <person name="Rokhsar D."/>
        </authorList>
    </citation>
    <scope>NUCLEOTIDE SEQUENCE</scope>
</reference>
<reference evidence="2 3" key="1">
    <citation type="journal article" date="2009" name="Nature">
        <title>The Sorghum bicolor genome and the diversification of grasses.</title>
        <authorList>
            <person name="Paterson A.H."/>
            <person name="Bowers J.E."/>
            <person name="Bruggmann R."/>
            <person name="Dubchak I."/>
            <person name="Grimwood J."/>
            <person name="Gundlach H."/>
            <person name="Haberer G."/>
            <person name="Hellsten U."/>
            <person name="Mitros T."/>
            <person name="Poliakov A."/>
            <person name="Schmutz J."/>
            <person name="Spannagl M."/>
            <person name="Tang H."/>
            <person name="Wang X."/>
            <person name="Wicker T."/>
            <person name="Bharti A.K."/>
            <person name="Chapman J."/>
            <person name="Feltus F.A."/>
            <person name="Gowik U."/>
            <person name="Grigoriev I.V."/>
            <person name="Lyons E."/>
            <person name="Maher C.A."/>
            <person name="Martis M."/>
            <person name="Narechania A."/>
            <person name="Otillar R.P."/>
            <person name="Penning B.W."/>
            <person name="Salamov A.A."/>
            <person name="Wang Y."/>
            <person name="Zhang L."/>
            <person name="Carpita N.C."/>
            <person name="Freeling M."/>
            <person name="Gingle A.R."/>
            <person name="Hash C.T."/>
            <person name="Keller B."/>
            <person name="Klein P."/>
            <person name="Kresovich S."/>
            <person name="McCann M.C."/>
            <person name="Ming R."/>
            <person name="Peterson D.G."/>
            <person name="Mehboob-ur-Rahman"/>
            <person name="Ware D."/>
            <person name="Westhoff P."/>
            <person name="Mayer K.F."/>
            <person name="Messing J."/>
            <person name="Rokhsar D.S."/>
        </authorList>
    </citation>
    <scope>NUCLEOTIDE SEQUENCE [LARGE SCALE GENOMIC DNA]</scope>
    <source>
        <strain evidence="3">cv. BTx623</strain>
    </source>
</reference>
<dbReference type="InParanoid" id="A0A1Z5R9V9"/>
<dbReference type="ExpressionAtlas" id="A0A1Z5R9V9">
    <property type="expression patterns" value="baseline and differential"/>
</dbReference>
<feature type="compositionally biased region" description="Basic and acidic residues" evidence="1">
    <location>
        <begin position="9"/>
        <end position="18"/>
    </location>
</feature>
<proteinExistence type="predicted"/>
<name>A0A1Z5R9V9_SORBI</name>
<feature type="compositionally biased region" description="Polar residues" evidence="1">
    <location>
        <begin position="37"/>
        <end position="52"/>
    </location>
</feature>
<protein>
    <submittedName>
        <fullName evidence="2">Uncharacterized protein</fullName>
    </submittedName>
</protein>
<keyword evidence="3" id="KW-1185">Reference proteome</keyword>
<feature type="compositionally biased region" description="Basic and acidic residues" evidence="1">
    <location>
        <begin position="55"/>
        <end position="66"/>
    </location>
</feature>
<gene>
    <name evidence="2" type="ORF">SORBI_3007G144200</name>
</gene>
<evidence type="ECO:0000313" key="2">
    <source>
        <dbReference type="EMBL" id="OQU80563.1"/>
    </source>
</evidence>
<reference evidence="3" key="3">
    <citation type="journal article" date="2018" name="Plant J.">
        <title>The Sorghum bicolor reference genome: improved assembly, gene annotations, a transcriptome atlas, and signatures of genome organization.</title>
        <authorList>
            <person name="McCormick R.F."/>
            <person name="Truong S.K."/>
            <person name="Sreedasyam A."/>
            <person name="Jenkins J."/>
            <person name="Shu S."/>
            <person name="Sims D."/>
            <person name="Kennedy M."/>
            <person name="Amirebrahimi M."/>
            <person name="Weers B.D."/>
            <person name="McKinley B."/>
            <person name="Mattison A."/>
            <person name="Morishige D.T."/>
            <person name="Grimwood J."/>
            <person name="Schmutz J."/>
            <person name="Mullet J.E."/>
        </authorList>
    </citation>
    <scope>NUCLEOTIDE SEQUENCE [LARGE SCALE GENOMIC DNA]</scope>
    <source>
        <strain evidence="3">cv. BTx623</strain>
    </source>
</reference>
<feature type="compositionally biased region" description="Low complexity" evidence="1">
    <location>
        <begin position="83"/>
        <end position="104"/>
    </location>
</feature>
<evidence type="ECO:0000256" key="1">
    <source>
        <dbReference type="SAM" id="MobiDB-lite"/>
    </source>
</evidence>
<dbReference type="Gramene" id="OQU80563">
    <property type="protein sequence ID" value="OQU80563"/>
    <property type="gene ID" value="SORBI_3007G144200"/>
</dbReference>
<dbReference type="AlphaFoldDB" id="A0A1Z5R9V9"/>
<dbReference type="EMBL" id="CM000766">
    <property type="protein sequence ID" value="OQU80563.1"/>
    <property type="molecule type" value="Genomic_DNA"/>
</dbReference>
<accession>A0A1Z5R9V9</accession>
<evidence type="ECO:0000313" key="3">
    <source>
        <dbReference type="Proteomes" id="UP000000768"/>
    </source>
</evidence>